<name>A0A1X7SZM0_AMPQE</name>
<dbReference type="PANTHER" id="PTHR19303:SF74">
    <property type="entry name" value="POGO TRANSPOSABLE ELEMENT WITH KRAB DOMAIN"/>
    <property type="match status" value="1"/>
</dbReference>
<feature type="domain" description="DDE-1" evidence="1">
    <location>
        <begin position="115"/>
        <end position="254"/>
    </location>
</feature>
<sequence>MAAARGILRKCNRSMLAENGGPILLTRYWAHSLLKRMQYVQRKATMSLSKWTSSNFIECKRNFLTDVATTVEMEEIPGELVLNWDQTGIRLVPSSTWTMEKKGERRVEMVGVNDKRQITAIFCGNAMGDFLPIQLIYKGKTPRCHPRFKFPTDFNVTHSRNHWSNEDTMIEYIGNIILPYVACVRERLNTDSAALVIMDNFKGQATPKVIQYLQDNNILISWLPPNTTDRLKPMDLSVNKPPKVYLKNKFDEWYSEMVTQQLEGKDIEDLEDLELTPVDLGMPVLKEISAKWFVEMFQYMSENPQFIVNGFVHSGISSAIDGVIDIGSTESKGISDCQGSPTEDNAEWSLVLKRYFTQKRTTREREMCVLIYTSKMSRMF</sequence>
<reference evidence="2" key="1">
    <citation type="submission" date="2017-05" db="UniProtKB">
        <authorList>
            <consortium name="EnsemblMetazoa"/>
        </authorList>
    </citation>
    <scope>IDENTIFICATION</scope>
</reference>
<organism evidence="2">
    <name type="scientific">Amphimedon queenslandica</name>
    <name type="common">Sponge</name>
    <dbReference type="NCBI Taxonomy" id="400682"/>
    <lineage>
        <taxon>Eukaryota</taxon>
        <taxon>Metazoa</taxon>
        <taxon>Porifera</taxon>
        <taxon>Demospongiae</taxon>
        <taxon>Heteroscleromorpha</taxon>
        <taxon>Haplosclerida</taxon>
        <taxon>Niphatidae</taxon>
        <taxon>Amphimedon</taxon>
    </lineage>
</organism>
<dbReference type="GO" id="GO:0003677">
    <property type="term" value="F:DNA binding"/>
    <property type="evidence" value="ECO:0007669"/>
    <property type="project" value="TreeGrafter"/>
</dbReference>
<dbReference type="eggNOG" id="ENOG502S2VE">
    <property type="taxonomic scope" value="Eukaryota"/>
</dbReference>
<dbReference type="AlphaFoldDB" id="A0A1X7SZM0"/>
<dbReference type="GO" id="GO:0005634">
    <property type="term" value="C:nucleus"/>
    <property type="evidence" value="ECO:0007669"/>
    <property type="project" value="TreeGrafter"/>
</dbReference>
<proteinExistence type="predicted"/>
<dbReference type="InterPro" id="IPR004875">
    <property type="entry name" value="DDE_SF_endonuclease_dom"/>
</dbReference>
<evidence type="ECO:0000259" key="1">
    <source>
        <dbReference type="Pfam" id="PF03184"/>
    </source>
</evidence>
<protein>
    <recommendedName>
        <fullName evidence="1">DDE-1 domain-containing protein</fullName>
    </recommendedName>
</protein>
<accession>A0A1X7SZM0</accession>
<dbReference type="InterPro" id="IPR050863">
    <property type="entry name" value="CenT-Element_Derived"/>
</dbReference>
<dbReference type="OrthoDB" id="8191755at2759"/>
<dbReference type="InParanoid" id="A0A1X7SZM0"/>
<dbReference type="EnsemblMetazoa" id="Aqu2.1.07603_001">
    <property type="protein sequence ID" value="Aqu2.1.07603_001"/>
    <property type="gene ID" value="Aqu2.1.07603"/>
</dbReference>
<dbReference type="PANTHER" id="PTHR19303">
    <property type="entry name" value="TRANSPOSON"/>
    <property type="match status" value="1"/>
</dbReference>
<dbReference type="Pfam" id="PF03184">
    <property type="entry name" value="DDE_1"/>
    <property type="match status" value="1"/>
</dbReference>
<evidence type="ECO:0000313" key="2">
    <source>
        <dbReference type="EnsemblMetazoa" id="Aqu2.1.07603_001"/>
    </source>
</evidence>